<name>A0A9P4RDT8_9PLEO</name>
<protein>
    <submittedName>
        <fullName evidence="2">Uncharacterized protein</fullName>
    </submittedName>
</protein>
<dbReference type="EMBL" id="ML996097">
    <property type="protein sequence ID" value="KAF2741351.1"/>
    <property type="molecule type" value="Genomic_DNA"/>
</dbReference>
<dbReference type="Proteomes" id="UP000799444">
    <property type="component" value="Unassembled WGS sequence"/>
</dbReference>
<evidence type="ECO:0000313" key="3">
    <source>
        <dbReference type="Proteomes" id="UP000799444"/>
    </source>
</evidence>
<feature type="region of interest" description="Disordered" evidence="1">
    <location>
        <begin position="85"/>
        <end position="120"/>
    </location>
</feature>
<evidence type="ECO:0000313" key="2">
    <source>
        <dbReference type="EMBL" id="KAF2741351.1"/>
    </source>
</evidence>
<keyword evidence="3" id="KW-1185">Reference proteome</keyword>
<dbReference type="AlphaFoldDB" id="A0A9P4RDT8"/>
<reference evidence="2" key="1">
    <citation type="journal article" date="2020" name="Stud. Mycol.">
        <title>101 Dothideomycetes genomes: a test case for predicting lifestyles and emergence of pathogens.</title>
        <authorList>
            <person name="Haridas S."/>
            <person name="Albert R."/>
            <person name="Binder M."/>
            <person name="Bloem J."/>
            <person name="Labutti K."/>
            <person name="Salamov A."/>
            <person name="Andreopoulos B."/>
            <person name="Baker S."/>
            <person name="Barry K."/>
            <person name="Bills G."/>
            <person name="Bluhm B."/>
            <person name="Cannon C."/>
            <person name="Castanera R."/>
            <person name="Culley D."/>
            <person name="Daum C."/>
            <person name="Ezra D."/>
            <person name="Gonzalez J."/>
            <person name="Henrissat B."/>
            <person name="Kuo A."/>
            <person name="Liang C."/>
            <person name="Lipzen A."/>
            <person name="Lutzoni F."/>
            <person name="Magnuson J."/>
            <person name="Mondo S."/>
            <person name="Nolan M."/>
            <person name="Ohm R."/>
            <person name="Pangilinan J."/>
            <person name="Park H.-J."/>
            <person name="Ramirez L."/>
            <person name="Alfaro M."/>
            <person name="Sun H."/>
            <person name="Tritt A."/>
            <person name="Yoshinaga Y."/>
            <person name="Zwiers L.-H."/>
            <person name="Turgeon B."/>
            <person name="Goodwin S."/>
            <person name="Spatafora J."/>
            <person name="Crous P."/>
            <person name="Grigoriev I."/>
        </authorList>
    </citation>
    <scope>NUCLEOTIDE SEQUENCE</scope>
    <source>
        <strain evidence="2">CBS 125425</strain>
    </source>
</reference>
<comment type="caution">
    <text evidence="2">The sequence shown here is derived from an EMBL/GenBank/DDBJ whole genome shotgun (WGS) entry which is preliminary data.</text>
</comment>
<organism evidence="2 3">
    <name type="scientific">Polyplosphaeria fusca</name>
    <dbReference type="NCBI Taxonomy" id="682080"/>
    <lineage>
        <taxon>Eukaryota</taxon>
        <taxon>Fungi</taxon>
        <taxon>Dikarya</taxon>
        <taxon>Ascomycota</taxon>
        <taxon>Pezizomycotina</taxon>
        <taxon>Dothideomycetes</taxon>
        <taxon>Pleosporomycetidae</taxon>
        <taxon>Pleosporales</taxon>
        <taxon>Tetraplosphaeriaceae</taxon>
        <taxon>Polyplosphaeria</taxon>
    </lineage>
</organism>
<gene>
    <name evidence="2" type="ORF">EJ04DRAFT_2523</name>
</gene>
<accession>A0A9P4RDT8</accession>
<sequence length="190" mass="21758">MQMMMETTSSSNMNQTIGRHRFPCQDCRLHVRVILDRKVPRHQQSRQHSSKIFYSSMSLEMWMSVKTTIVQEQAKTVSLHSRRSCQLAAPSRGHSRFRKTTMKSYLSSHSPKGLKRSTTRKLHGQAKYCQLVLRMTLRCRIGPGATTQEARVPICQRKKPKTCQVLRPKAICMAGPLSKKERGRSTARTG</sequence>
<evidence type="ECO:0000256" key="1">
    <source>
        <dbReference type="SAM" id="MobiDB-lite"/>
    </source>
</evidence>
<proteinExistence type="predicted"/>